<evidence type="ECO:0000313" key="1">
    <source>
        <dbReference type="EMBL" id="SVA28487.1"/>
    </source>
</evidence>
<accession>A0A381UMB9</accession>
<gene>
    <name evidence="1" type="ORF">METZ01_LOCUS81341</name>
</gene>
<sequence>MLTGAEIIIENFNPNNYIKRLKEIKPDSTIIIPRVWNIMSKRKEWNNIDLTGCKVVMGSDFVSQAQIDNIKELGGTPIHSYGSSEVPPMVCISDTADHLGTFSKKVDYKIEDNILIMKWQSQDKWWYSNDKVKEVNGNIQLLGRKL</sequence>
<evidence type="ECO:0008006" key="2">
    <source>
        <dbReference type="Google" id="ProtNLM"/>
    </source>
</evidence>
<dbReference type="Gene3D" id="3.40.50.12780">
    <property type="entry name" value="N-terminal domain of ligase-like"/>
    <property type="match status" value="1"/>
</dbReference>
<proteinExistence type="predicted"/>
<dbReference type="InterPro" id="IPR042099">
    <property type="entry name" value="ANL_N_sf"/>
</dbReference>
<dbReference type="SUPFAM" id="SSF56801">
    <property type="entry name" value="Acetyl-CoA synthetase-like"/>
    <property type="match status" value="1"/>
</dbReference>
<dbReference type="AlphaFoldDB" id="A0A381UMB9"/>
<organism evidence="1">
    <name type="scientific">marine metagenome</name>
    <dbReference type="NCBI Taxonomy" id="408172"/>
    <lineage>
        <taxon>unclassified sequences</taxon>
        <taxon>metagenomes</taxon>
        <taxon>ecological metagenomes</taxon>
    </lineage>
</organism>
<name>A0A381UMB9_9ZZZZ</name>
<reference evidence="1" key="1">
    <citation type="submission" date="2018-05" db="EMBL/GenBank/DDBJ databases">
        <authorList>
            <person name="Lanie J.A."/>
            <person name="Ng W.-L."/>
            <person name="Kazmierczak K.M."/>
            <person name="Andrzejewski T.M."/>
            <person name="Davidsen T.M."/>
            <person name="Wayne K.J."/>
            <person name="Tettelin H."/>
            <person name="Glass J.I."/>
            <person name="Rusch D."/>
            <person name="Podicherti R."/>
            <person name="Tsui H.-C.T."/>
            <person name="Winkler M.E."/>
        </authorList>
    </citation>
    <scope>NUCLEOTIDE SEQUENCE</scope>
</reference>
<protein>
    <recommendedName>
        <fullName evidence="2">AMP-dependent synthetase/ligase domain-containing protein</fullName>
    </recommendedName>
</protein>
<dbReference type="EMBL" id="UINC01006594">
    <property type="protein sequence ID" value="SVA28487.1"/>
    <property type="molecule type" value="Genomic_DNA"/>
</dbReference>